<keyword evidence="3" id="KW-1185">Reference proteome</keyword>
<reference evidence="3" key="1">
    <citation type="submission" date="2014-09" db="EMBL/GenBank/DDBJ databases">
        <authorList>
            <person name="Sharma Rahul"/>
            <person name="Thines Marco"/>
        </authorList>
    </citation>
    <scope>NUCLEOTIDE SEQUENCE [LARGE SCALE GENOMIC DNA]</scope>
</reference>
<dbReference type="OrthoDB" id="118763at2759"/>
<protein>
    <recommendedName>
        <fullName evidence="1">DUF4954 domain-containing protein</fullName>
    </recommendedName>
</protein>
<dbReference type="OMA" id="SIFAGPY"/>
<dbReference type="AlphaFoldDB" id="A0A0P1AGH3"/>
<evidence type="ECO:0000313" key="3">
    <source>
        <dbReference type="Proteomes" id="UP000054928"/>
    </source>
</evidence>
<accession>A0A0P1AGH3</accession>
<dbReference type="STRING" id="4781.A0A0P1AGH3"/>
<evidence type="ECO:0000313" key="2">
    <source>
        <dbReference type="EMBL" id="CEG39757.1"/>
    </source>
</evidence>
<feature type="domain" description="DUF4954" evidence="1">
    <location>
        <begin position="27"/>
        <end position="349"/>
    </location>
</feature>
<dbReference type="RefSeq" id="XP_024576126.1">
    <property type="nucleotide sequence ID" value="XM_024725339.1"/>
</dbReference>
<dbReference type="EMBL" id="CCYD01000442">
    <property type="protein sequence ID" value="CEG39757.1"/>
    <property type="molecule type" value="Genomic_DNA"/>
</dbReference>
<name>A0A0P1AGH3_PLAHL</name>
<dbReference type="GeneID" id="36405048"/>
<proteinExistence type="predicted"/>
<evidence type="ECO:0000259" key="1">
    <source>
        <dbReference type="Pfam" id="PF16314"/>
    </source>
</evidence>
<dbReference type="Pfam" id="PF16314">
    <property type="entry name" value="DUF4954"/>
    <property type="match status" value="1"/>
</dbReference>
<dbReference type="InterPro" id="IPR032533">
    <property type="entry name" value="DUF4954"/>
</dbReference>
<dbReference type="Proteomes" id="UP000054928">
    <property type="component" value="Unassembled WGS sequence"/>
</dbReference>
<organism evidence="2 3">
    <name type="scientific">Plasmopara halstedii</name>
    <name type="common">Downy mildew of sunflower</name>
    <dbReference type="NCBI Taxonomy" id="4781"/>
    <lineage>
        <taxon>Eukaryota</taxon>
        <taxon>Sar</taxon>
        <taxon>Stramenopiles</taxon>
        <taxon>Oomycota</taxon>
        <taxon>Peronosporomycetes</taxon>
        <taxon>Peronosporales</taxon>
        <taxon>Peronosporaceae</taxon>
        <taxon>Plasmopara</taxon>
    </lineage>
</organism>
<sequence>MDDLSSLLASDHVCYIQSRCDIFTREYYELSDAEVRALEANGNSAENWHNVRKTNAEAQLQTSLIRQNTFHGKVVLGCFSASFCHDVDGISFASGVYNSALKNVVVLDEALVKDTMVLRDVLVDAQASIIKCTSVTGSKNKDAVVSANGNSLHVGVETGGRDLRIVADLSFKLGVAVVTQRNDVDFLTAYNSFVDKYVAAVKAPMAIVAQSARVRGCNRVQESFVGHFATIEDSDVVNSTILSTKEEPSVIKDKSHVSDSILQWNSTIEALSIVQDTFLCDTTHVERHGIVISSVIGPNTSIAEGEVTSSFVGPFVGFHHQALLIASIWPQGKGNVGYGANVGSNHTLKAPDQEFYPGEGCFFGLGCNIKFPCNFEKAPYSVVATAVTMLPQLLSMPFALINTPAHVIPSLSPAMNEIFPGWVLYSSVFTVLRNENKFHLRNKSKRTQIDADIFRKEIVEYMKDARAALRAAEGKAQVILPNGEAVHTDKQVRGLGKNYMRESSRREAITTYTFFIKLFALKALFKRVESGQVSIDGTVGILDGCCHELVTMKEEFEATKRINDCLHDLVSMKNEVAKKAADGKARDNGRGQRIIPDYAAVHKSANNEETVLEAQSSADDVKQRVAAFLAPL</sequence>